<proteinExistence type="predicted"/>
<accession>A0A7R8VB96</accession>
<dbReference type="InterPro" id="IPR016186">
    <property type="entry name" value="C-type_lectin-like/link_sf"/>
</dbReference>
<reference evidence="2" key="1">
    <citation type="submission" date="2020-11" db="EMBL/GenBank/DDBJ databases">
        <authorList>
            <person name="Tran Van P."/>
        </authorList>
    </citation>
    <scope>NUCLEOTIDE SEQUENCE</scope>
</reference>
<dbReference type="SUPFAM" id="SSF56436">
    <property type="entry name" value="C-type lectin-like"/>
    <property type="match status" value="1"/>
</dbReference>
<name>A0A7R8VB96_TIMDO</name>
<evidence type="ECO:0000259" key="1">
    <source>
        <dbReference type="PROSITE" id="PS50041"/>
    </source>
</evidence>
<dbReference type="PROSITE" id="PS50041">
    <property type="entry name" value="C_TYPE_LECTIN_2"/>
    <property type="match status" value="1"/>
</dbReference>
<organism evidence="2">
    <name type="scientific">Timema douglasi</name>
    <name type="common">Walking stick</name>
    <dbReference type="NCBI Taxonomy" id="61478"/>
    <lineage>
        <taxon>Eukaryota</taxon>
        <taxon>Metazoa</taxon>
        <taxon>Ecdysozoa</taxon>
        <taxon>Arthropoda</taxon>
        <taxon>Hexapoda</taxon>
        <taxon>Insecta</taxon>
        <taxon>Pterygota</taxon>
        <taxon>Neoptera</taxon>
        <taxon>Polyneoptera</taxon>
        <taxon>Phasmatodea</taxon>
        <taxon>Timematodea</taxon>
        <taxon>Timematoidea</taxon>
        <taxon>Timematidae</taxon>
        <taxon>Timema</taxon>
    </lineage>
</organism>
<dbReference type="InterPro" id="IPR001304">
    <property type="entry name" value="C-type_lectin-like"/>
</dbReference>
<sequence length="343" mass="37605">MTTYSGPMASLVLTDRSQLTLSEVTAAKHTFLQIIWLGSTARVVRLDLEVRQSELLFRVQYILEVQEDASDPGVFFPPNPPAGSCGKLFYQLEFGKVPRVRITSLSSVDAPNMDRFLLLLQTLALMATVASAETEFEGSYCSLPASSGVCMRESQCTTLGTYARKTCSGQYSYPVICCPDGSGPTGQYCTCTDSPPANANPDYELIPGMGYYSLHLTSKTWLKAKRTCAEQGAHLAIINSKRELMALQGIFQLHPKIREGWQNDLAYVGFHDLYSEGEYVTILGEPLASTGYSTFANGEPTDDKNGTTGEDCGCIPRFGELNDVGCNELLPFFCEQELILPPQ</sequence>
<dbReference type="InterPro" id="IPR016187">
    <property type="entry name" value="CTDL_fold"/>
</dbReference>
<dbReference type="InterPro" id="IPR050111">
    <property type="entry name" value="C-type_lectin/snaclec_domain"/>
</dbReference>
<feature type="domain" description="C-type lectin" evidence="1">
    <location>
        <begin position="212"/>
        <end position="335"/>
    </location>
</feature>
<dbReference type="CDD" id="cd00037">
    <property type="entry name" value="CLECT"/>
    <property type="match status" value="1"/>
</dbReference>
<evidence type="ECO:0000313" key="2">
    <source>
        <dbReference type="EMBL" id="CAD7194535.1"/>
    </source>
</evidence>
<dbReference type="SMART" id="SM00034">
    <property type="entry name" value="CLECT"/>
    <property type="match status" value="1"/>
</dbReference>
<dbReference type="Pfam" id="PF00059">
    <property type="entry name" value="Lectin_C"/>
    <property type="match status" value="1"/>
</dbReference>
<dbReference type="EMBL" id="OA564510">
    <property type="protein sequence ID" value="CAD7194535.1"/>
    <property type="molecule type" value="Genomic_DNA"/>
</dbReference>
<protein>
    <recommendedName>
        <fullName evidence="1">C-type lectin domain-containing protein</fullName>
    </recommendedName>
</protein>
<dbReference type="AlphaFoldDB" id="A0A7R8VB96"/>
<dbReference type="Gene3D" id="3.10.100.10">
    <property type="entry name" value="Mannose-Binding Protein A, subunit A"/>
    <property type="match status" value="1"/>
</dbReference>
<gene>
    <name evidence="2" type="ORF">TDIB3V08_LOCUS957</name>
</gene>
<dbReference type="PANTHER" id="PTHR22803">
    <property type="entry name" value="MANNOSE, PHOSPHOLIPASE, LECTIN RECEPTOR RELATED"/>
    <property type="match status" value="1"/>
</dbReference>